<dbReference type="PANTHER" id="PTHR43465">
    <property type="entry name" value="DUF1680 DOMAIN PROTEIN (AFU_ORTHOLOGUE AFUA_1G08910)"/>
    <property type="match status" value="1"/>
</dbReference>
<organism evidence="2 3">
    <name type="scientific">Bacteroides fragilis str. 3988T(B)14</name>
    <dbReference type="NCBI Taxonomy" id="1339315"/>
    <lineage>
        <taxon>Bacteria</taxon>
        <taxon>Pseudomonadati</taxon>
        <taxon>Bacteroidota</taxon>
        <taxon>Bacteroidia</taxon>
        <taxon>Bacteroidales</taxon>
        <taxon>Bacteroidaceae</taxon>
        <taxon>Bacteroides</taxon>
    </lineage>
</organism>
<dbReference type="InterPro" id="IPR049174">
    <property type="entry name" value="Beta-AFase-like"/>
</dbReference>
<dbReference type="PROSITE" id="PS50022">
    <property type="entry name" value="FA58C_3"/>
    <property type="match status" value="1"/>
</dbReference>
<dbReference type="EMBL" id="JGCY01000403">
    <property type="protein sequence ID" value="EXY72519.1"/>
    <property type="molecule type" value="Genomic_DNA"/>
</dbReference>
<dbReference type="Proteomes" id="UP000020529">
    <property type="component" value="Unassembled WGS sequence"/>
</dbReference>
<reference evidence="2 3" key="1">
    <citation type="submission" date="2014-02" db="EMBL/GenBank/DDBJ databases">
        <authorList>
            <person name="Sears C."/>
            <person name="Carroll K."/>
            <person name="Sack B.R."/>
            <person name="Qadri F."/>
            <person name="Myers L.L."/>
            <person name="Chung G.-T."/>
            <person name="Escheverria P."/>
            <person name="Fraser C.M."/>
            <person name="Sadzewicz L."/>
            <person name="Shefchek K.A."/>
            <person name="Tallon L."/>
            <person name="Das S.P."/>
            <person name="Daugherty S."/>
            <person name="Mongodin E.F."/>
        </authorList>
    </citation>
    <scope>NUCLEOTIDE SEQUENCE [LARGE SCALE GENOMIC DNA]</scope>
    <source>
        <strain evidence="3">3988T(B)14</strain>
    </source>
</reference>
<dbReference type="InterPro" id="IPR049049">
    <property type="entry name" value="Beta-AFase-like_GH127_C"/>
</dbReference>
<dbReference type="Pfam" id="PF20737">
    <property type="entry name" value="Glyco_hydro127C"/>
    <property type="match status" value="1"/>
</dbReference>
<accession>A0A015SJW2</accession>
<proteinExistence type="predicted"/>
<dbReference type="InterPro" id="IPR049046">
    <property type="entry name" value="Beta-AFase-like_GH127_middle"/>
</dbReference>
<dbReference type="AlphaFoldDB" id="A0A015SJW2"/>
<dbReference type="PANTHER" id="PTHR43465:SF2">
    <property type="entry name" value="DUF1680 DOMAIN PROTEIN (AFU_ORTHOLOGUE AFUA_1G08910)"/>
    <property type="match status" value="1"/>
</dbReference>
<dbReference type="PROSITE" id="PS51257">
    <property type="entry name" value="PROKAR_LIPOPROTEIN"/>
    <property type="match status" value="1"/>
</dbReference>
<evidence type="ECO:0000259" key="1">
    <source>
        <dbReference type="PROSITE" id="PS50022"/>
    </source>
</evidence>
<dbReference type="PATRIC" id="fig|1339315.3.peg.4378"/>
<dbReference type="Pfam" id="PF20736">
    <property type="entry name" value="Glyco_hydro127M"/>
    <property type="match status" value="1"/>
</dbReference>
<dbReference type="SUPFAM" id="SSF48208">
    <property type="entry name" value="Six-hairpin glycosidases"/>
    <property type="match status" value="1"/>
</dbReference>
<dbReference type="SUPFAM" id="SSF49785">
    <property type="entry name" value="Galactose-binding domain-like"/>
    <property type="match status" value="1"/>
</dbReference>
<feature type="domain" description="F5/8 type C" evidence="1">
    <location>
        <begin position="666"/>
        <end position="820"/>
    </location>
</feature>
<dbReference type="InterPro" id="IPR000421">
    <property type="entry name" value="FA58C"/>
</dbReference>
<evidence type="ECO:0000313" key="3">
    <source>
        <dbReference type="Proteomes" id="UP000020529"/>
    </source>
</evidence>
<dbReference type="InterPro" id="IPR008928">
    <property type="entry name" value="6-hairpin_glycosidase_sf"/>
</dbReference>
<sequence length="820" mass="91049">MKNVLTGLFLLILATACSEEEPQTITPVPFNQVTLTDGFWKNRMQTEINVTVPFSVEQSAPAVERFRRCAAFLAGDSTALPETHRFISSDLYKVMEGVSYSLMIQPNKELEEFMDRVADLIAASQKDDGYLYISHICGNPDPREMGEKPYSWVVHSHELYNVGHLYEAAVAYYQATGKDKLLNVAIKSAKHVNKVFFEGGDPNYNGGKPINQAPGHEEIELALCKLYRVTNDPLYLDMAKKFLEIRGVTYRPEGEGVMAPTYAQQHAPVKEQTEAVGHAVRAAYLYTAMAQVDALTGLNDYTKALNSIWTNLVTTRMHITGGLGAVEGMEGFGAPYELPNLTAYNETCAAVANVFFNYGMYLDSGDAKFLDIAELSLFNNSLAGINLHGDRFFYVNPLEADGVRRFNHGNGGRAKWFGCACCPPNISRLILQVPGYMYAYSKDRVYLTLYGGSQTTIPLEGTRVKLEQTSAYPFDGKVRLMVQPENGSKFSVCMRIPTWARSDEFVPGGLYPYKQPKQAEVELSVNGQKTDFKMEKGFAVIKRDWKPGDVVELNIPMPVRFVDCIPEVSENIGKTAVTRGPLVYCAEEVDNAGPVQRLYLGDTNEVQAKVANISSGVLQGLERITLPGMEKKVGGITSREITMIPYYAWCNRGDNRTMLVWLNEEASTASIGQQTMAYLRNVKGVNASSVAGGKNISVRALCDGKVSESSADKLTEQWVSEGSGKQWVQVDFREPFLLNSLSVYWLDDQDKITVPSGWSVEYKSDAGWTPLELYVTDSYQMGTDRFNVVHPSGSLEVESVRILIEPQKGKSIGVSEIRFE</sequence>
<dbReference type="Pfam" id="PF07944">
    <property type="entry name" value="Beta-AFase-like_GH127_cat"/>
    <property type="match status" value="1"/>
</dbReference>
<dbReference type="InterPro" id="IPR012878">
    <property type="entry name" value="Beta-AFase-like_GH127_cat"/>
</dbReference>
<comment type="caution">
    <text evidence="2">The sequence shown here is derived from an EMBL/GenBank/DDBJ whole genome shotgun (WGS) entry which is preliminary data.</text>
</comment>
<dbReference type="InterPro" id="IPR008979">
    <property type="entry name" value="Galactose-bd-like_sf"/>
</dbReference>
<name>A0A015SJW2_BACFG</name>
<dbReference type="RefSeq" id="WP_032588736.1">
    <property type="nucleotide sequence ID" value="NZ_JGCY01000403.1"/>
</dbReference>
<dbReference type="Gene3D" id="2.60.120.260">
    <property type="entry name" value="Galactose-binding domain-like"/>
    <property type="match status" value="1"/>
</dbReference>
<protein>
    <submittedName>
        <fullName evidence="2">F5/8 type C domain protein</fullName>
    </submittedName>
</protein>
<dbReference type="Gene3D" id="1.50.10.20">
    <property type="match status" value="1"/>
</dbReference>
<gene>
    <name evidence="2" type="ORF">M124_3741</name>
</gene>
<evidence type="ECO:0000313" key="2">
    <source>
        <dbReference type="EMBL" id="EXY72519.1"/>
    </source>
</evidence>
<dbReference type="GO" id="GO:0005975">
    <property type="term" value="P:carbohydrate metabolic process"/>
    <property type="evidence" value="ECO:0007669"/>
    <property type="project" value="InterPro"/>
</dbReference>